<evidence type="ECO:0000313" key="2">
    <source>
        <dbReference type="EMBL" id="EGG42215.1"/>
    </source>
</evidence>
<dbReference type="Proteomes" id="UP000004348">
    <property type="component" value="Chromosome"/>
</dbReference>
<dbReference type="EMBL" id="AEGP01000033">
    <property type="protein sequence ID" value="EGG42215.1"/>
    <property type="molecule type" value="Genomic_DNA"/>
</dbReference>
<sequence length="471" mass="55502">MKITKEEFQRIGQESPLELFYQGIKAKETREKYTRTLRHVFCKIFEDILEGDFEERVKQIVTHAKEDPEWTRDLLLNLSIRLKERTKLARDNPEYLNPNSINNYFKPIKKLFDMNDVVIPWKRVYATFPEENNVSDSRGWNRDEIQKMLKYANGSIDRAIVLVSASSGIRVGGFDLNWQDIIPIYQVDEKLKFEIIESEAENSEIVCAMLRIYQGTNFSYPAFITPEAYESLMDYKSDWISEIGREPKPEEPIFKKEGIILKRATPISIKKRVERMIKRAGLRNNIKGKRYDVPIMNGFRRFWNKTCKESLSRDSPLGSLIKKEFMMGHTGLIKLDRNYFKTHTLELAEEYLNAIPNLTISNEKRLRLENKKKTEKIEKMERQQKEIDFLKNEVRRIDLRAKIAEEIKQGMIEWSENHPDQVPPINMAKANFSKSSSLDKMVNHFLTEHDGNIDGLREQFAKHARIRIRDD</sequence>
<comment type="caution">
    <text evidence="2">The sequence shown here is derived from an EMBL/GenBank/DDBJ whole genome shotgun (WGS) entry which is preliminary data.</text>
</comment>
<dbReference type="GO" id="GO:0006310">
    <property type="term" value="P:DNA recombination"/>
    <property type="evidence" value="ECO:0007669"/>
    <property type="project" value="InterPro"/>
</dbReference>
<keyword evidence="1" id="KW-0175">Coiled coil</keyword>
<organism evidence="2">
    <name type="scientific">Candidatus Nitrosarchaeum limnium SFB1</name>
    <dbReference type="NCBI Taxonomy" id="886738"/>
    <lineage>
        <taxon>Archaea</taxon>
        <taxon>Nitrososphaerota</taxon>
        <taxon>Nitrososphaeria</taxon>
        <taxon>Nitrosopumilales</taxon>
        <taxon>Nitrosopumilaceae</taxon>
        <taxon>Nitrosarchaeum</taxon>
    </lineage>
</organism>
<evidence type="ECO:0000256" key="1">
    <source>
        <dbReference type="SAM" id="Coils"/>
    </source>
</evidence>
<gene>
    <name evidence="2" type="ORF">Nlim_0861</name>
</gene>
<dbReference type="GO" id="GO:0015074">
    <property type="term" value="P:DNA integration"/>
    <property type="evidence" value="ECO:0007669"/>
    <property type="project" value="InterPro"/>
</dbReference>
<accession>F3KK48</accession>
<dbReference type="InterPro" id="IPR013762">
    <property type="entry name" value="Integrase-like_cat_sf"/>
</dbReference>
<dbReference type="AlphaFoldDB" id="F3KK48"/>
<feature type="coiled-coil region" evidence="1">
    <location>
        <begin position="363"/>
        <end position="407"/>
    </location>
</feature>
<dbReference type="GO" id="GO:0003677">
    <property type="term" value="F:DNA binding"/>
    <property type="evidence" value="ECO:0007669"/>
    <property type="project" value="InterPro"/>
</dbReference>
<reference evidence="2" key="1">
    <citation type="journal article" date="2011" name="PLoS ONE">
        <title>Genome of a low-salinity ammonia-oxidizing archaeon determined by single-cell and metagenomic analysis.</title>
        <authorList>
            <person name="Blainey P.C."/>
            <person name="Mosier A.C."/>
            <person name="Potanina A."/>
            <person name="Francis C.A."/>
            <person name="Quake S.R."/>
        </authorList>
    </citation>
    <scope>NUCLEOTIDE SEQUENCE [LARGE SCALE GENOMIC DNA]</scope>
    <source>
        <strain evidence="2">SFB1</strain>
    </source>
</reference>
<dbReference type="PATRIC" id="fig|886738.10.peg.952"/>
<protein>
    <submittedName>
        <fullName evidence="2">Putative Phage integrase family protein</fullName>
    </submittedName>
</protein>
<proteinExistence type="predicted"/>
<name>F3KK48_9ARCH</name>
<dbReference type="STRING" id="886738.Nlim_0861"/>
<dbReference type="HOGENOM" id="CLU_579533_0_0_2"/>
<dbReference type="Gene3D" id="1.10.443.10">
    <property type="entry name" value="Intergrase catalytic core"/>
    <property type="match status" value="1"/>
</dbReference>